<accession>A0A1F5TP07</accession>
<dbReference type="Proteomes" id="UP000177579">
    <property type="component" value="Unassembled WGS sequence"/>
</dbReference>
<dbReference type="EMBL" id="MFGO01000024">
    <property type="protein sequence ID" value="OGF40683.1"/>
    <property type="molecule type" value="Genomic_DNA"/>
</dbReference>
<evidence type="ECO:0000313" key="1">
    <source>
        <dbReference type="EMBL" id="OGF40683.1"/>
    </source>
</evidence>
<proteinExistence type="predicted"/>
<sequence>MTKKKNKDFNYKELTEKAKKNFNSLTKEERQFICSNSDCNTCPIKGKFTENCATFGIFAKRETPTFNLEKKGAA</sequence>
<protein>
    <submittedName>
        <fullName evidence="1">Uncharacterized protein</fullName>
    </submittedName>
</protein>
<comment type="caution">
    <text evidence="1">The sequence shown here is derived from an EMBL/GenBank/DDBJ whole genome shotgun (WGS) entry which is preliminary data.</text>
</comment>
<dbReference type="AlphaFoldDB" id="A0A1F5TP07"/>
<reference evidence="1 2" key="1">
    <citation type="journal article" date="2016" name="Nat. Commun.">
        <title>Thousands of microbial genomes shed light on interconnected biogeochemical processes in an aquifer system.</title>
        <authorList>
            <person name="Anantharaman K."/>
            <person name="Brown C.T."/>
            <person name="Hug L.A."/>
            <person name="Sharon I."/>
            <person name="Castelle C.J."/>
            <person name="Probst A.J."/>
            <person name="Thomas B.C."/>
            <person name="Singh A."/>
            <person name="Wilkins M.J."/>
            <person name="Karaoz U."/>
            <person name="Brodie E.L."/>
            <person name="Williams K.H."/>
            <person name="Hubbard S.S."/>
            <person name="Banfield J.F."/>
        </authorList>
    </citation>
    <scope>NUCLEOTIDE SEQUENCE [LARGE SCALE GENOMIC DNA]</scope>
</reference>
<organism evidence="1 2">
    <name type="scientific">Candidatus Falkowbacteria bacterium RIFOXYD2_FULL_34_120</name>
    <dbReference type="NCBI Taxonomy" id="1798007"/>
    <lineage>
        <taxon>Bacteria</taxon>
        <taxon>Candidatus Falkowiibacteriota</taxon>
    </lineage>
</organism>
<evidence type="ECO:0000313" key="2">
    <source>
        <dbReference type="Proteomes" id="UP000177579"/>
    </source>
</evidence>
<gene>
    <name evidence="1" type="ORF">A2531_03435</name>
</gene>
<name>A0A1F5TP07_9BACT</name>